<evidence type="ECO:0000259" key="2">
    <source>
        <dbReference type="Pfam" id="PF13439"/>
    </source>
</evidence>
<dbReference type="InterPro" id="IPR001296">
    <property type="entry name" value="Glyco_trans_1"/>
</dbReference>
<dbReference type="PANTHER" id="PTHR12526:SF630">
    <property type="entry name" value="GLYCOSYLTRANSFERASE"/>
    <property type="match status" value="1"/>
</dbReference>
<protein>
    <submittedName>
        <fullName evidence="3">Glycosyltransferase family 4 protein</fullName>
        <ecNumber evidence="3">2.4.-.-</ecNumber>
    </submittedName>
</protein>
<name>A0ABU7IJS9_9FLAO</name>
<feature type="domain" description="Glycosyltransferase subfamily 4-like N-terminal" evidence="2">
    <location>
        <begin position="14"/>
        <end position="172"/>
    </location>
</feature>
<evidence type="ECO:0000313" key="4">
    <source>
        <dbReference type="Proteomes" id="UP001343698"/>
    </source>
</evidence>
<comment type="caution">
    <text evidence="3">The sequence shown here is derived from an EMBL/GenBank/DDBJ whole genome shotgun (WGS) entry which is preliminary data.</text>
</comment>
<dbReference type="RefSeq" id="WP_272637029.1">
    <property type="nucleotide sequence ID" value="NZ_JAZDDF010000004.1"/>
</dbReference>
<dbReference type="Pfam" id="PF13439">
    <property type="entry name" value="Glyco_transf_4"/>
    <property type="match status" value="1"/>
</dbReference>
<sequence>MKKIAFIINSLNSGGAERVLSTLANSLIGKYQISIITFTNTPPFYPLDSKIEVFPCKEKISPSNNILEALKTNYQLYLRIREICKEISPDILVAFMTTANVLGTLAAKSFGVPIIISERNNPNMDYTPFFWKIMKRITYPNANKLIVQTELIKNFYSTWIKESKIAILPNPISSIHIDYRKKYSLKRENIILSVGRLSFQKGQDVAIKSFASLNPPNWKLHIIGEGPDRQKLNDLIQELKMQDKIILLGRRKNISEYYLKSKIFVFPSRFEGFPNALIEAMYFGLACISANCPTGPSELIKHGDNGFLFETDNVEEISGLLSLLIEKEGVLSKIGDKAYNSLDHLEEENVVSKWKALIDDNLNKVIH</sequence>
<dbReference type="PANTHER" id="PTHR12526">
    <property type="entry name" value="GLYCOSYLTRANSFERASE"/>
    <property type="match status" value="1"/>
</dbReference>
<keyword evidence="3" id="KW-0328">Glycosyltransferase</keyword>
<dbReference type="EC" id="2.4.-.-" evidence="3"/>
<dbReference type="Pfam" id="PF00534">
    <property type="entry name" value="Glycos_transf_1"/>
    <property type="match status" value="1"/>
</dbReference>
<proteinExistence type="predicted"/>
<dbReference type="EMBL" id="JAZDDF010000004">
    <property type="protein sequence ID" value="MEE1973061.1"/>
    <property type="molecule type" value="Genomic_DNA"/>
</dbReference>
<dbReference type="CDD" id="cd03820">
    <property type="entry name" value="GT4_AmsD-like"/>
    <property type="match status" value="1"/>
</dbReference>
<gene>
    <name evidence="3" type="ORF">V1H85_11435</name>
</gene>
<dbReference type="GO" id="GO:0016757">
    <property type="term" value="F:glycosyltransferase activity"/>
    <property type="evidence" value="ECO:0007669"/>
    <property type="project" value="UniProtKB-KW"/>
</dbReference>
<organism evidence="3 4">
    <name type="scientific">Maribacter flavus</name>
    <dbReference type="NCBI Taxonomy" id="1658664"/>
    <lineage>
        <taxon>Bacteria</taxon>
        <taxon>Pseudomonadati</taxon>
        <taxon>Bacteroidota</taxon>
        <taxon>Flavobacteriia</taxon>
        <taxon>Flavobacteriales</taxon>
        <taxon>Flavobacteriaceae</taxon>
        <taxon>Maribacter</taxon>
    </lineage>
</organism>
<dbReference type="Proteomes" id="UP001343698">
    <property type="component" value="Unassembled WGS sequence"/>
</dbReference>
<keyword evidence="3" id="KW-0808">Transferase</keyword>
<evidence type="ECO:0000259" key="1">
    <source>
        <dbReference type="Pfam" id="PF00534"/>
    </source>
</evidence>
<dbReference type="Gene3D" id="3.40.50.2000">
    <property type="entry name" value="Glycogen Phosphorylase B"/>
    <property type="match status" value="2"/>
</dbReference>
<keyword evidence="4" id="KW-1185">Reference proteome</keyword>
<dbReference type="SUPFAM" id="SSF53756">
    <property type="entry name" value="UDP-Glycosyltransferase/glycogen phosphorylase"/>
    <property type="match status" value="1"/>
</dbReference>
<reference evidence="3 4" key="1">
    <citation type="submission" date="2024-01" db="EMBL/GenBank/DDBJ databases">
        <title>Maribacter spp. originated from different algae showed divergent polysaccharides utilization ability.</title>
        <authorList>
            <person name="Wang H."/>
            <person name="Wu Y."/>
        </authorList>
    </citation>
    <scope>NUCLEOTIDE SEQUENCE [LARGE SCALE GENOMIC DNA]</scope>
    <source>
        <strain evidence="3 4">KPT27_14</strain>
    </source>
</reference>
<feature type="domain" description="Glycosyl transferase family 1" evidence="1">
    <location>
        <begin position="180"/>
        <end position="340"/>
    </location>
</feature>
<dbReference type="InterPro" id="IPR028098">
    <property type="entry name" value="Glyco_trans_4-like_N"/>
</dbReference>
<accession>A0ABU7IJS9</accession>
<evidence type="ECO:0000313" key="3">
    <source>
        <dbReference type="EMBL" id="MEE1973061.1"/>
    </source>
</evidence>